<gene>
    <name evidence="5" type="primary">pxpC</name>
    <name evidence="5" type="ORF">LEM8419_02836</name>
</gene>
<keyword evidence="6" id="KW-1185">Reference proteome</keyword>
<dbReference type="SMART" id="SM00797">
    <property type="entry name" value="AHS2"/>
    <property type="match status" value="1"/>
</dbReference>
<dbReference type="EC" id="3.5.2.9" evidence="5"/>
<dbReference type="Pfam" id="PF02626">
    <property type="entry name" value="CT_A_B"/>
    <property type="match status" value="1"/>
</dbReference>
<dbReference type="PANTHER" id="PTHR43309">
    <property type="entry name" value="5-OXOPROLINASE SUBUNIT C"/>
    <property type="match status" value="1"/>
</dbReference>
<dbReference type="EMBL" id="CAKLPZ010000003">
    <property type="protein sequence ID" value="CAH1001922.1"/>
    <property type="molecule type" value="Genomic_DNA"/>
</dbReference>
<dbReference type="GO" id="GO:0017168">
    <property type="term" value="F:5-oxoprolinase (ATP-hydrolyzing) activity"/>
    <property type="evidence" value="ECO:0007669"/>
    <property type="project" value="UniProtKB-EC"/>
</dbReference>
<reference evidence="5" key="1">
    <citation type="submission" date="2021-12" db="EMBL/GenBank/DDBJ databases">
        <authorList>
            <person name="Rodrigo-Torres L."/>
            <person name="Arahal R. D."/>
            <person name="Lucena T."/>
        </authorList>
    </citation>
    <scope>NUCLEOTIDE SEQUENCE</scope>
    <source>
        <strain evidence="5">CECT 8419</strain>
    </source>
</reference>
<accession>A0ABM9B418</accession>
<evidence type="ECO:0000313" key="6">
    <source>
        <dbReference type="Proteomes" id="UP000837803"/>
    </source>
</evidence>
<dbReference type="Proteomes" id="UP000837803">
    <property type="component" value="Unassembled WGS sequence"/>
</dbReference>
<proteinExistence type="predicted"/>
<evidence type="ECO:0000256" key="3">
    <source>
        <dbReference type="ARBA" id="ARBA00022840"/>
    </source>
</evidence>
<keyword evidence="2 5" id="KW-0378">Hydrolase</keyword>
<evidence type="ECO:0000256" key="2">
    <source>
        <dbReference type="ARBA" id="ARBA00022801"/>
    </source>
</evidence>
<dbReference type="Gene3D" id="2.40.100.10">
    <property type="entry name" value="Cyclophilin-like"/>
    <property type="match status" value="1"/>
</dbReference>
<dbReference type="InterPro" id="IPR052708">
    <property type="entry name" value="PxpC"/>
</dbReference>
<protein>
    <submittedName>
        <fullName evidence="5">5-oxoprolinase subunit C</fullName>
        <ecNumber evidence="5">3.5.2.9</ecNumber>
    </submittedName>
</protein>
<dbReference type="RefSeq" id="WP_238751780.1">
    <property type="nucleotide sequence ID" value="NZ_CAKLPZ010000003.1"/>
</dbReference>
<sequence>MATTLTLSCTDRGYGARVVDAGRPQQRAQGIPGGGAADPIATATANRLLNQASTHPCLETTLRGGNWLLSGTGQIVLTGAALPWRLNGSTVDRYSVLYLDGEYVLSGGIAHTGCRAYIGIRGTWRLPRILGSVESGLPGTIRVGPGFSVEVHAEHEALFCNELPPAIPPSPLLLRANRGPEWRWLSRTQRSWLLDNLFTVHPQSDRQGIRLHTSVGDPAGQLPGLLSSPVLPGTVQLTPSGPILLGPDAHTVGGYPRVLQVTDYAPAFQLRPGERLRFVGLQAS</sequence>
<keyword evidence="3" id="KW-0067">ATP-binding</keyword>
<dbReference type="InterPro" id="IPR003778">
    <property type="entry name" value="CT_A_B"/>
</dbReference>
<evidence type="ECO:0000256" key="1">
    <source>
        <dbReference type="ARBA" id="ARBA00022741"/>
    </source>
</evidence>
<dbReference type="InterPro" id="IPR029000">
    <property type="entry name" value="Cyclophilin-like_dom_sf"/>
</dbReference>
<evidence type="ECO:0000259" key="4">
    <source>
        <dbReference type="SMART" id="SM00797"/>
    </source>
</evidence>
<name>A0ABM9B418_9BACT</name>
<comment type="caution">
    <text evidence="5">The sequence shown here is derived from an EMBL/GenBank/DDBJ whole genome shotgun (WGS) entry which is preliminary data.</text>
</comment>
<feature type="domain" description="Carboxyltransferase" evidence="4">
    <location>
        <begin position="28"/>
        <end position="284"/>
    </location>
</feature>
<keyword evidence="1" id="KW-0547">Nucleotide-binding</keyword>
<organism evidence="5 6">
    <name type="scientific">Neolewinella maritima</name>
    <dbReference type="NCBI Taxonomy" id="1383882"/>
    <lineage>
        <taxon>Bacteria</taxon>
        <taxon>Pseudomonadati</taxon>
        <taxon>Bacteroidota</taxon>
        <taxon>Saprospiria</taxon>
        <taxon>Saprospirales</taxon>
        <taxon>Lewinellaceae</taxon>
        <taxon>Neolewinella</taxon>
    </lineage>
</organism>
<dbReference type="PANTHER" id="PTHR43309:SF3">
    <property type="entry name" value="5-OXOPROLINASE SUBUNIT C"/>
    <property type="match status" value="1"/>
</dbReference>
<evidence type="ECO:0000313" key="5">
    <source>
        <dbReference type="EMBL" id="CAH1001922.1"/>
    </source>
</evidence>